<gene>
    <name evidence="2" type="ORF">NDU88_000217</name>
</gene>
<feature type="compositionally biased region" description="Low complexity" evidence="1">
    <location>
        <begin position="110"/>
        <end position="126"/>
    </location>
</feature>
<proteinExistence type="predicted"/>
<dbReference type="Proteomes" id="UP001066276">
    <property type="component" value="Chromosome 4_2"/>
</dbReference>
<feature type="region of interest" description="Disordered" evidence="1">
    <location>
        <begin position="1"/>
        <end position="22"/>
    </location>
</feature>
<comment type="caution">
    <text evidence="2">The sequence shown here is derived from an EMBL/GenBank/DDBJ whole genome shotgun (WGS) entry which is preliminary data.</text>
</comment>
<feature type="region of interest" description="Disordered" evidence="1">
    <location>
        <begin position="98"/>
        <end position="141"/>
    </location>
</feature>
<dbReference type="EMBL" id="JANPWB010000008">
    <property type="protein sequence ID" value="KAJ1159712.1"/>
    <property type="molecule type" value="Genomic_DNA"/>
</dbReference>
<protein>
    <submittedName>
        <fullName evidence="2">Uncharacterized protein</fullName>
    </submittedName>
</protein>
<evidence type="ECO:0000313" key="2">
    <source>
        <dbReference type="EMBL" id="KAJ1159712.1"/>
    </source>
</evidence>
<organism evidence="2 3">
    <name type="scientific">Pleurodeles waltl</name>
    <name type="common">Iberian ribbed newt</name>
    <dbReference type="NCBI Taxonomy" id="8319"/>
    <lineage>
        <taxon>Eukaryota</taxon>
        <taxon>Metazoa</taxon>
        <taxon>Chordata</taxon>
        <taxon>Craniata</taxon>
        <taxon>Vertebrata</taxon>
        <taxon>Euteleostomi</taxon>
        <taxon>Amphibia</taxon>
        <taxon>Batrachia</taxon>
        <taxon>Caudata</taxon>
        <taxon>Salamandroidea</taxon>
        <taxon>Salamandridae</taxon>
        <taxon>Pleurodelinae</taxon>
        <taxon>Pleurodeles</taxon>
    </lineage>
</organism>
<sequence>MSKAHVKDVHYHGGCGRDPEHGGRLVIQLRRGRLKNSELARQPGPPALESECCAADRGRCGWASAADPRYAVGCAEPARPSGGLQPILPFKAAALRGKAGRSVSRRSGPREAAAAGGSSGRTAGTGELLGAGGPGETFPDEALQLIEIGGAGAALFSLGPPRER</sequence>
<dbReference type="AlphaFoldDB" id="A0AAV7S6Y3"/>
<accession>A0AAV7S6Y3</accession>
<evidence type="ECO:0000256" key="1">
    <source>
        <dbReference type="SAM" id="MobiDB-lite"/>
    </source>
</evidence>
<reference evidence="2" key="1">
    <citation type="journal article" date="2022" name="bioRxiv">
        <title>Sequencing and chromosome-scale assembly of the giantPleurodeles waltlgenome.</title>
        <authorList>
            <person name="Brown T."/>
            <person name="Elewa A."/>
            <person name="Iarovenko S."/>
            <person name="Subramanian E."/>
            <person name="Araus A.J."/>
            <person name="Petzold A."/>
            <person name="Susuki M."/>
            <person name="Suzuki K.-i.T."/>
            <person name="Hayashi T."/>
            <person name="Toyoda A."/>
            <person name="Oliveira C."/>
            <person name="Osipova E."/>
            <person name="Leigh N.D."/>
            <person name="Simon A."/>
            <person name="Yun M.H."/>
        </authorList>
    </citation>
    <scope>NUCLEOTIDE SEQUENCE</scope>
    <source>
        <strain evidence="2">20211129_DDA</strain>
        <tissue evidence="2">Liver</tissue>
    </source>
</reference>
<name>A0AAV7S6Y3_PLEWA</name>
<evidence type="ECO:0000313" key="3">
    <source>
        <dbReference type="Proteomes" id="UP001066276"/>
    </source>
</evidence>
<keyword evidence="3" id="KW-1185">Reference proteome</keyword>